<gene>
    <name evidence="1" type="ORF">OLEA9_A051264</name>
</gene>
<sequence length="74" mass="8267">MGMINISVMLKYPREGNEMASGDESPTYSSLVTKRKSYWGVVQLLPMVELKCVSTLDSAQSAWIILESQFGIIH</sequence>
<organism evidence="1 2">
    <name type="scientific">Olea europaea subsp. europaea</name>
    <dbReference type="NCBI Taxonomy" id="158383"/>
    <lineage>
        <taxon>Eukaryota</taxon>
        <taxon>Viridiplantae</taxon>
        <taxon>Streptophyta</taxon>
        <taxon>Embryophyta</taxon>
        <taxon>Tracheophyta</taxon>
        <taxon>Spermatophyta</taxon>
        <taxon>Magnoliopsida</taxon>
        <taxon>eudicotyledons</taxon>
        <taxon>Gunneridae</taxon>
        <taxon>Pentapetalae</taxon>
        <taxon>asterids</taxon>
        <taxon>lamiids</taxon>
        <taxon>Lamiales</taxon>
        <taxon>Oleaceae</taxon>
        <taxon>Oleeae</taxon>
        <taxon>Olea</taxon>
    </lineage>
</organism>
<evidence type="ECO:0000313" key="2">
    <source>
        <dbReference type="Proteomes" id="UP000594638"/>
    </source>
</evidence>
<dbReference type="Gramene" id="OE9A051264T1">
    <property type="protein sequence ID" value="OE9A051264C1"/>
    <property type="gene ID" value="OE9A051264"/>
</dbReference>
<dbReference type="Proteomes" id="UP000594638">
    <property type="component" value="Unassembled WGS sequence"/>
</dbReference>
<name>A0A8S0QV48_OLEEU</name>
<protein>
    <submittedName>
        <fullName evidence="1">Non-lysosomal glucosylceramidase</fullName>
    </submittedName>
</protein>
<reference evidence="1 2" key="1">
    <citation type="submission" date="2019-12" db="EMBL/GenBank/DDBJ databases">
        <authorList>
            <person name="Alioto T."/>
            <person name="Alioto T."/>
            <person name="Gomez Garrido J."/>
        </authorList>
    </citation>
    <scope>NUCLEOTIDE SEQUENCE [LARGE SCALE GENOMIC DNA]</scope>
</reference>
<keyword evidence="2" id="KW-1185">Reference proteome</keyword>
<dbReference type="EMBL" id="CACTIH010001953">
    <property type="protein sequence ID" value="CAA2969807.1"/>
    <property type="molecule type" value="Genomic_DNA"/>
</dbReference>
<accession>A0A8S0QV48</accession>
<evidence type="ECO:0000313" key="1">
    <source>
        <dbReference type="EMBL" id="CAA2969807.1"/>
    </source>
</evidence>
<proteinExistence type="predicted"/>
<comment type="caution">
    <text evidence="1">The sequence shown here is derived from an EMBL/GenBank/DDBJ whole genome shotgun (WGS) entry which is preliminary data.</text>
</comment>
<dbReference type="AlphaFoldDB" id="A0A8S0QV48"/>